<evidence type="ECO:0000313" key="4">
    <source>
        <dbReference type="EnsemblPlants" id="KQK07628"/>
    </source>
</evidence>
<evidence type="ECO:0000313" key="3">
    <source>
        <dbReference type="EMBL" id="KQK07628.1"/>
    </source>
</evidence>
<reference evidence="3 4" key="1">
    <citation type="journal article" date="2010" name="Nature">
        <title>Genome sequencing and analysis of the model grass Brachypodium distachyon.</title>
        <authorList>
            <consortium name="International Brachypodium Initiative"/>
        </authorList>
    </citation>
    <scope>NUCLEOTIDE SEQUENCE [LARGE SCALE GENOMIC DNA]</scope>
    <source>
        <strain evidence="3 4">Bd21</strain>
    </source>
</reference>
<gene>
    <name evidence="3" type="ORF">BRADI_2g36672v3</name>
</gene>
<proteinExistence type="predicted"/>
<dbReference type="OrthoDB" id="589267at2759"/>
<keyword evidence="5" id="KW-1185">Reference proteome</keyword>
<evidence type="ECO:0000313" key="5">
    <source>
        <dbReference type="Proteomes" id="UP000008810"/>
    </source>
</evidence>
<organism evidence="3">
    <name type="scientific">Brachypodium distachyon</name>
    <name type="common">Purple false brome</name>
    <name type="synonym">Trachynia distachya</name>
    <dbReference type="NCBI Taxonomy" id="15368"/>
    <lineage>
        <taxon>Eukaryota</taxon>
        <taxon>Viridiplantae</taxon>
        <taxon>Streptophyta</taxon>
        <taxon>Embryophyta</taxon>
        <taxon>Tracheophyta</taxon>
        <taxon>Spermatophyta</taxon>
        <taxon>Magnoliopsida</taxon>
        <taxon>Liliopsida</taxon>
        <taxon>Poales</taxon>
        <taxon>Poaceae</taxon>
        <taxon>BOP clade</taxon>
        <taxon>Pooideae</taxon>
        <taxon>Stipodae</taxon>
        <taxon>Brachypodieae</taxon>
        <taxon>Brachypodium</taxon>
    </lineage>
</organism>
<sequence length="293" mass="32348">MEHRDGGDIAASRSKLPNGGSEDRLSALHDDLLIYILLKLTTPAAVQTSVLCRRWSRLWNLLPELRFPPAPAIEPHTIRAALAAREEASTLREFVVGLRDASPESIAAWIPVAARRLSGRLVLSNILSQHESEEGGAWHLRLAVPPDGVFARLTDLCLTCVHLHGPCMLGEVVSSPRCPALRKLTVRDAYGLANLTIQSDSLIEMELENLWRYGDIGLGNFRIHSESLSRLSLINLQGLQELSVMAPALERLKVCSCFREVAETKASEFYKTLQSFSRPEICMTLGQTSHGPV</sequence>
<evidence type="ECO:0000259" key="2">
    <source>
        <dbReference type="Pfam" id="PF00646"/>
    </source>
</evidence>
<name>A0A0Q3J4G1_BRADI</name>
<dbReference type="Proteomes" id="UP000008810">
    <property type="component" value="Chromosome 2"/>
</dbReference>
<dbReference type="STRING" id="15368.A0A0Q3J4G1"/>
<dbReference type="PANTHER" id="PTHR34709:SF52">
    <property type="entry name" value="OS07G0548100 PROTEIN"/>
    <property type="match status" value="1"/>
</dbReference>
<dbReference type="Gramene" id="KQK07628">
    <property type="protein sequence ID" value="KQK07628"/>
    <property type="gene ID" value="BRADI_2g36672v3"/>
</dbReference>
<evidence type="ECO:0000256" key="1">
    <source>
        <dbReference type="SAM" id="MobiDB-lite"/>
    </source>
</evidence>
<dbReference type="InterPro" id="IPR001810">
    <property type="entry name" value="F-box_dom"/>
</dbReference>
<dbReference type="InterPro" id="IPR055312">
    <property type="entry name" value="FBL15-like"/>
</dbReference>
<dbReference type="SUPFAM" id="SSF81383">
    <property type="entry name" value="F-box domain"/>
    <property type="match status" value="1"/>
</dbReference>
<dbReference type="EnsemblPlants" id="KQK07628">
    <property type="protein sequence ID" value="KQK07628"/>
    <property type="gene ID" value="BRADI_2g36672v3"/>
</dbReference>
<reference evidence="3" key="2">
    <citation type="submission" date="2017-06" db="EMBL/GenBank/DDBJ databases">
        <title>WGS assembly of Brachypodium distachyon.</title>
        <authorList>
            <consortium name="The International Brachypodium Initiative"/>
            <person name="Lucas S."/>
            <person name="Harmon-Smith M."/>
            <person name="Lail K."/>
            <person name="Tice H."/>
            <person name="Grimwood J."/>
            <person name="Bruce D."/>
            <person name="Barry K."/>
            <person name="Shu S."/>
            <person name="Lindquist E."/>
            <person name="Wang M."/>
            <person name="Pitluck S."/>
            <person name="Vogel J.P."/>
            <person name="Garvin D.F."/>
            <person name="Mockler T.C."/>
            <person name="Schmutz J."/>
            <person name="Rokhsar D."/>
            <person name="Bevan M.W."/>
        </authorList>
    </citation>
    <scope>NUCLEOTIDE SEQUENCE</scope>
    <source>
        <strain evidence="3">Bd21</strain>
    </source>
</reference>
<dbReference type="PANTHER" id="PTHR34709">
    <property type="entry name" value="OS10G0396666 PROTEIN"/>
    <property type="match status" value="1"/>
</dbReference>
<feature type="domain" description="F-box" evidence="2">
    <location>
        <begin position="25"/>
        <end position="63"/>
    </location>
</feature>
<dbReference type="InterPro" id="IPR036047">
    <property type="entry name" value="F-box-like_dom_sf"/>
</dbReference>
<feature type="region of interest" description="Disordered" evidence="1">
    <location>
        <begin position="1"/>
        <end position="20"/>
    </location>
</feature>
<protein>
    <recommendedName>
        <fullName evidence="2">F-box domain-containing protein</fullName>
    </recommendedName>
</protein>
<dbReference type="AlphaFoldDB" id="A0A0Q3J4G1"/>
<reference evidence="4" key="3">
    <citation type="submission" date="2018-08" db="UniProtKB">
        <authorList>
            <consortium name="EnsemblPlants"/>
        </authorList>
    </citation>
    <scope>IDENTIFICATION</scope>
    <source>
        <strain evidence="4">cv. Bd21</strain>
    </source>
</reference>
<dbReference type="InParanoid" id="A0A0Q3J4G1"/>
<dbReference type="SUPFAM" id="SSF52047">
    <property type="entry name" value="RNI-like"/>
    <property type="match status" value="1"/>
</dbReference>
<dbReference type="Pfam" id="PF00646">
    <property type="entry name" value="F-box"/>
    <property type="match status" value="1"/>
</dbReference>
<dbReference type="EMBL" id="CM000881">
    <property type="protein sequence ID" value="KQK07628.1"/>
    <property type="molecule type" value="Genomic_DNA"/>
</dbReference>
<accession>A0A0Q3J4G1</accession>